<sequence length="121" mass="13481">MKINRISLVSACLLALFATPALAEFKHIRTEAQLQPLIGKKMYDSSGNWFRWNADGSMSAQMTSGAPFAGAWKWSNGFVCRNARIGDNELGTDCQKIEFDGKNMRYTRNRGRGEASVMALQ</sequence>
<protein>
    <recommendedName>
        <fullName evidence="4">DUF995 domain-containing protein</fullName>
    </recommendedName>
</protein>
<dbReference type="EMBL" id="JBHUDD010000027">
    <property type="protein sequence ID" value="MFD1508444.1"/>
    <property type="molecule type" value="Genomic_DNA"/>
</dbReference>
<feature type="chain" id="PRO_5046125999" description="DUF995 domain-containing protein" evidence="1">
    <location>
        <begin position="24"/>
        <end position="121"/>
    </location>
</feature>
<dbReference type="Proteomes" id="UP001597186">
    <property type="component" value="Unassembled WGS sequence"/>
</dbReference>
<evidence type="ECO:0008006" key="4">
    <source>
        <dbReference type="Google" id="ProtNLM"/>
    </source>
</evidence>
<evidence type="ECO:0000313" key="2">
    <source>
        <dbReference type="EMBL" id="MFD1508444.1"/>
    </source>
</evidence>
<accession>A0ABW4EEY4</accession>
<evidence type="ECO:0000313" key="3">
    <source>
        <dbReference type="Proteomes" id="UP001597186"/>
    </source>
</evidence>
<name>A0ABW4EEY4_9RHOB</name>
<proteinExistence type="predicted"/>
<evidence type="ECO:0000256" key="1">
    <source>
        <dbReference type="SAM" id="SignalP"/>
    </source>
</evidence>
<keyword evidence="1" id="KW-0732">Signal</keyword>
<keyword evidence="3" id="KW-1185">Reference proteome</keyword>
<feature type="signal peptide" evidence="1">
    <location>
        <begin position="1"/>
        <end position="23"/>
    </location>
</feature>
<reference evidence="3" key="1">
    <citation type="journal article" date="2019" name="Int. J. Syst. Evol. Microbiol.">
        <title>The Global Catalogue of Microorganisms (GCM) 10K type strain sequencing project: providing services to taxonomists for standard genome sequencing and annotation.</title>
        <authorList>
            <consortium name="The Broad Institute Genomics Platform"/>
            <consortium name="The Broad Institute Genome Sequencing Center for Infectious Disease"/>
            <person name="Wu L."/>
            <person name="Ma J."/>
        </authorList>
    </citation>
    <scope>NUCLEOTIDE SEQUENCE [LARGE SCALE GENOMIC DNA]</scope>
    <source>
        <strain evidence="3">CGMCC 1.12477</strain>
    </source>
</reference>
<comment type="caution">
    <text evidence="2">The sequence shown here is derived from an EMBL/GenBank/DDBJ whole genome shotgun (WGS) entry which is preliminary data.</text>
</comment>
<organism evidence="2 3">
    <name type="scientific">Lacimonas salitolerans</name>
    <dbReference type="NCBI Taxonomy" id="1323750"/>
    <lineage>
        <taxon>Bacteria</taxon>
        <taxon>Pseudomonadati</taxon>
        <taxon>Pseudomonadota</taxon>
        <taxon>Alphaproteobacteria</taxon>
        <taxon>Rhodobacterales</taxon>
        <taxon>Paracoccaceae</taxon>
        <taxon>Lacimonas</taxon>
    </lineage>
</organism>
<dbReference type="RefSeq" id="WP_379913061.1">
    <property type="nucleotide sequence ID" value="NZ_JBHUDD010000027.1"/>
</dbReference>
<gene>
    <name evidence="2" type="ORF">ACFTOW_03385</name>
</gene>